<name>A0ABR2VMN4_9FUNG</name>
<dbReference type="PANTHER" id="PTHR45527">
    <property type="entry name" value="NONRIBOSOMAL PEPTIDE SYNTHETASE"/>
    <property type="match status" value="1"/>
</dbReference>
<evidence type="ECO:0000259" key="4">
    <source>
        <dbReference type="PROSITE" id="PS50075"/>
    </source>
</evidence>
<dbReference type="InterPro" id="IPR045851">
    <property type="entry name" value="AMP-bd_C_sf"/>
</dbReference>
<evidence type="ECO:0000256" key="2">
    <source>
        <dbReference type="ARBA" id="ARBA00022553"/>
    </source>
</evidence>
<dbReference type="InterPro" id="IPR020845">
    <property type="entry name" value="AMP-binding_CS"/>
</dbReference>
<dbReference type="Pfam" id="PF00668">
    <property type="entry name" value="Condensation"/>
    <property type="match status" value="2"/>
</dbReference>
<dbReference type="Gene3D" id="3.30.559.10">
    <property type="entry name" value="Chloramphenicol acetyltransferase-like domain"/>
    <property type="match status" value="2"/>
</dbReference>
<dbReference type="Gene3D" id="3.30.559.30">
    <property type="entry name" value="Nonribosomal peptide synthetase, condensation domain"/>
    <property type="match status" value="1"/>
</dbReference>
<evidence type="ECO:0000313" key="6">
    <source>
        <dbReference type="Proteomes" id="UP001479436"/>
    </source>
</evidence>
<dbReference type="InterPro" id="IPR036736">
    <property type="entry name" value="ACP-like_sf"/>
</dbReference>
<accession>A0ABR2VMN4</accession>
<dbReference type="Gene3D" id="3.30.300.30">
    <property type="match status" value="1"/>
</dbReference>
<dbReference type="InterPro" id="IPR001242">
    <property type="entry name" value="Condensation_dom"/>
</dbReference>
<dbReference type="SUPFAM" id="SSF47336">
    <property type="entry name" value="ACP-like"/>
    <property type="match status" value="1"/>
</dbReference>
<dbReference type="EMBL" id="JASJQH010009454">
    <property type="protein sequence ID" value="KAK9679467.1"/>
    <property type="molecule type" value="Genomic_DNA"/>
</dbReference>
<dbReference type="InterPro" id="IPR023213">
    <property type="entry name" value="CAT-like_dom_sf"/>
</dbReference>
<gene>
    <name evidence="5" type="ORF">K7432_016256</name>
</gene>
<dbReference type="Pfam" id="PF00550">
    <property type="entry name" value="PP-binding"/>
    <property type="match status" value="1"/>
</dbReference>
<dbReference type="InterPro" id="IPR010071">
    <property type="entry name" value="AA_adenyl_dom"/>
</dbReference>
<evidence type="ECO:0000313" key="5">
    <source>
        <dbReference type="EMBL" id="KAK9679467.1"/>
    </source>
</evidence>
<dbReference type="InterPro" id="IPR000873">
    <property type="entry name" value="AMP-dep_synth/lig_dom"/>
</dbReference>
<dbReference type="CDD" id="cd05918">
    <property type="entry name" value="A_NRPS_SidN3_like"/>
    <property type="match status" value="1"/>
</dbReference>
<dbReference type="NCBIfam" id="TIGR01733">
    <property type="entry name" value="AA-adenyl-dom"/>
    <property type="match status" value="1"/>
</dbReference>
<dbReference type="Proteomes" id="UP001479436">
    <property type="component" value="Unassembled WGS sequence"/>
</dbReference>
<evidence type="ECO:0000256" key="1">
    <source>
        <dbReference type="ARBA" id="ARBA00022450"/>
    </source>
</evidence>
<sequence length="1002" mass="111758">MSDLDAIYNGTLRPSVIPYKDYIAYRIDEEKALSDDMGSEYWTSYLSGTEPCAFPRLGDLNLAKPEHLQLAAKPRIATKDLRHFAKDVGVTLATLVQAAWGLLLQPYYAQEDFVYGILTNGRNMPMKNIDKVIGPCINTSPLRIQYDKEARVVDWLHKIHLHLLTSIPFQNRGLQKINQWCKASGNAIEFDAILNFQSQDENDVAGDSPRQLSFELEKILEPTEYKLTLNSWTENGTLVFRLDFNSDAITHSLAQHLLERLEVILEAIIKSNGETKIQELPKMAEPEKSLIDSFNVNKSNTSEIHDCLHHLLEKQAAITPNNVVVQYENTEYVTYEEFNRRANKLAHLLIKHGVKPDSMIPLCMDKSVDQLVAIMAVLKAGAAYVPLDPNTPVERNRFIVHETKATVVVTLEYYKHYFENRNVILVDSDKEIISQQSVLNPVVDGLTPSNLCYILFTSGSTGAPKGVMLEHSAVVSFATAQQAVWNLTEQDVVLQFSNYNFDLSVMEIYVPFLSGARIAVASKERLLTDLEGCISTMGVTSMILTPTVASFINPENVPSVKRVQTAGEMLTSTVRNTWVPYADFYNSYGPTETAVVCSVNPKINERASIANVGKSMGNTNMYVLDPELSLVPIGVIGEVCVSGSQMGRGYFNRPDLTEAAWVKNPFIPGELMYRSGDLGRFNTDGTLEMVGRMDNQIKLNGLRIELDEIEHALYEHSMTDRACVLPLVADPNTNRRVLVAFVTYSDMLDNDAKVDLLNGTAAEVAATYIDETRNLSKQILPSYMVPTVWLPLQKMPTNANGKVDRKSLTAFFKTLNLDNLKGLSLNVPKAECSSPIEITLQEIWSATLNIAPSQIGANDSFFHLGGDSISAIRMSSLSRQKGISFTVQQVMQNPTIREQASVSTVLTVISKATEEPREGAVPLTPIQEYFFETTQKNANHFNQSWLLRLQTHTNVDNLSNAINEIIDQHDMLRSRFTNANGEWKLQVLPPGKGPCTSTAEKP</sequence>
<dbReference type="Gene3D" id="1.10.1200.10">
    <property type="entry name" value="ACP-like"/>
    <property type="match status" value="1"/>
</dbReference>
<dbReference type="PANTHER" id="PTHR45527:SF1">
    <property type="entry name" value="FATTY ACID SYNTHASE"/>
    <property type="match status" value="1"/>
</dbReference>
<dbReference type="PROSITE" id="PS00455">
    <property type="entry name" value="AMP_BINDING"/>
    <property type="match status" value="1"/>
</dbReference>
<evidence type="ECO:0000256" key="3">
    <source>
        <dbReference type="ARBA" id="ARBA00022598"/>
    </source>
</evidence>
<dbReference type="SUPFAM" id="SSF56801">
    <property type="entry name" value="Acetyl-CoA synthetase-like"/>
    <property type="match status" value="1"/>
</dbReference>
<keyword evidence="2" id="KW-0597">Phosphoprotein</keyword>
<dbReference type="Pfam" id="PF00501">
    <property type="entry name" value="AMP-binding"/>
    <property type="match status" value="1"/>
</dbReference>
<keyword evidence="1" id="KW-0596">Phosphopantetheine</keyword>
<feature type="domain" description="Carrier" evidence="4">
    <location>
        <begin position="834"/>
        <end position="907"/>
    </location>
</feature>
<dbReference type="InterPro" id="IPR042099">
    <property type="entry name" value="ANL_N_sf"/>
</dbReference>
<protein>
    <recommendedName>
        <fullName evidence="4">Carrier domain-containing protein</fullName>
    </recommendedName>
</protein>
<comment type="caution">
    <text evidence="5">The sequence shown here is derived from an EMBL/GenBank/DDBJ whole genome shotgun (WGS) entry which is preliminary data.</text>
</comment>
<dbReference type="SUPFAM" id="SSF52777">
    <property type="entry name" value="CoA-dependent acyltransferases"/>
    <property type="match status" value="2"/>
</dbReference>
<dbReference type="Gene3D" id="3.40.50.12780">
    <property type="entry name" value="N-terminal domain of ligase-like"/>
    <property type="match status" value="1"/>
</dbReference>
<dbReference type="PROSITE" id="PS50075">
    <property type="entry name" value="CARRIER"/>
    <property type="match status" value="1"/>
</dbReference>
<proteinExistence type="predicted"/>
<organism evidence="5 6">
    <name type="scientific">Basidiobolus ranarum</name>
    <dbReference type="NCBI Taxonomy" id="34480"/>
    <lineage>
        <taxon>Eukaryota</taxon>
        <taxon>Fungi</taxon>
        <taxon>Fungi incertae sedis</taxon>
        <taxon>Zoopagomycota</taxon>
        <taxon>Entomophthoromycotina</taxon>
        <taxon>Basidiobolomycetes</taxon>
        <taxon>Basidiobolales</taxon>
        <taxon>Basidiobolaceae</taxon>
        <taxon>Basidiobolus</taxon>
    </lineage>
</organism>
<reference evidence="5 6" key="1">
    <citation type="submission" date="2023-04" db="EMBL/GenBank/DDBJ databases">
        <title>Genome of Basidiobolus ranarum AG-B5.</title>
        <authorList>
            <person name="Stajich J.E."/>
            <person name="Carter-House D."/>
            <person name="Gryganskyi A."/>
        </authorList>
    </citation>
    <scope>NUCLEOTIDE SEQUENCE [LARGE SCALE GENOMIC DNA]</scope>
    <source>
        <strain evidence="5 6">AG-B5</strain>
    </source>
</reference>
<keyword evidence="3" id="KW-0436">Ligase</keyword>
<dbReference type="InterPro" id="IPR009081">
    <property type="entry name" value="PP-bd_ACP"/>
</dbReference>
<keyword evidence="6" id="KW-1185">Reference proteome</keyword>